<organism evidence="11 12">
    <name type="scientific">Komagataeibacter europaeus</name>
    <name type="common">Gluconacetobacter europaeus</name>
    <dbReference type="NCBI Taxonomy" id="33995"/>
    <lineage>
        <taxon>Bacteria</taxon>
        <taxon>Pseudomonadati</taxon>
        <taxon>Pseudomonadota</taxon>
        <taxon>Alphaproteobacteria</taxon>
        <taxon>Acetobacterales</taxon>
        <taxon>Acetobacteraceae</taxon>
        <taxon>Komagataeibacter</taxon>
    </lineage>
</organism>
<evidence type="ECO:0000256" key="7">
    <source>
        <dbReference type="ARBA" id="ARBA00030642"/>
    </source>
</evidence>
<evidence type="ECO:0000256" key="6">
    <source>
        <dbReference type="ARBA" id="ARBA00023235"/>
    </source>
</evidence>
<dbReference type="InterPro" id="IPR027304">
    <property type="entry name" value="Trigger_fact/SurA_dom_sf"/>
</dbReference>
<evidence type="ECO:0000256" key="5">
    <source>
        <dbReference type="ARBA" id="ARBA00023186"/>
    </source>
</evidence>
<dbReference type="OrthoDB" id="9791746at2"/>
<evidence type="ECO:0000259" key="10">
    <source>
        <dbReference type="PROSITE" id="PS50198"/>
    </source>
</evidence>
<keyword evidence="5" id="KW-0143">Chaperone</keyword>
<feature type="domain" description="PpiC" evidence="10">
    <location>
        <begin position="215"/>
        <end position="313"/>
    </location>
</feature>
<evidence type="ECO:0000256" key="2">
    <source>
        <dbReference type="ARBA" id="ARBA00022729"/>
    </source>
</evidence>
<dbReference type="InterPro" id="IPR015391">
    <property type="entry name" value="SurA_N"/>
</dbReference>
<dbReference type="SUPFAM" id="SSF54534">
    <property type="entry name" value="FKBP-like"/>
    <property type="match status" value="1"/>
</dbReference>
<evidence type="ECO:0000256" key="8">
    <source>
        <dbReference type="ARBA" id="ARBA00031484"/>
    </source>
</evidence>
<evidence type="ECO:0000256" key="4">
    <source>
        <dbReference type="ARBA" id="ARBA00023110"/>
    </source>
</evidence>
<dbReference type="Gene3D" id="3.10.50.40">
    <property type="match status" value="1"/>
</dbReference>
<keyword evidence="2" id="KW-0732">Signal</keyword>
<dbReference type="PANTHER" id="PTHR47637:SF1">
    <property type="entry name" value="CHAPERONE SURA"/>
    <property type="match status" value="1"/>
</dbReference>
<dbReference type="PATRIC" id="fig|33995.3.peg.368"/>
<evidence type="ECO:0000313" key="12">
    <source>
        <dbReference type="Proteomes" id="UP000037566"/>
    </source>
</evidence>
<name>A0A0M0EM86_KOMEU</name>
<evidence type="ECO:0000256" key="1">
    <source>
        <dbReference type="ARBA" id="ARBA00018370"/>
    </source>
</evidence>
<evidence type="ECO:0000256" key="9">
    <source>
        <dbReference type="PROSITE-ProRule" id="PRU00278"/>
    </source>
</evidence>
<dbReference type="InterPro" id="IPR046357">
    <property type="entry name" value="PPIase_dom_sf"/>
</dbReference>
<dbReference type="PANTHER" id="PTHR47637">
    <property type="entry name" value="CHAPERONE SURA"/>
    <property type="match status" value="1"/>
</dbReference>
<gene>
    <name evidence="11" type="primary">surA</name>
    <name evidence="11" type="ORF">KOEU_03420</name>
</gene>
<dbReference type="RefSeq" id="WP_026019516.1">
    <property type="nucleotide sequence ID" value="NZ_CP021467.1"/>
</dbReference>
<dbReference type="Pfam" id="PF00639">
    <property type="entry name" value="Rotamase"/>
    <property type="match status" value="1"/>
</dbReference>
<protein>
    <recommendedName>
        <fullName evidence="1">Parvulin-like PPIase</fullName>
    </recommendedName>
    <alternativeName>
        <fullName evidence="7">Peptidyl-prolyl cis-trans isomerase plp</fullName>
    </alternativeName>
    <alternativeName>
        <fullName evidence="8">Rotamase plp</fullName>
    </alternativeName>
</protein>
<dbReference type="PROSITE" id="PS50198">
    <property type="entry name" value="PPIC_PPIASE_2"/>
    <property type="match status" value="1"/>
</dbReference>
<dbReference type="Proteomes" id="UP000037566">
    <property type="component" value="Unassembled WGS sequence"/>
</dbReference>
<keyword evidence="6 9" id="KW-0413">Isomerase</keyword>
<sequence length="469" mass="51939">MADLMRERPSWMSFFPTSRGAVPSPASRRGRMGRTLAATLLACVALVGHEQAASARTARAIAQQAQAAEDQDAIIATVNGAVLTKRDVDTRGRLFALSSGLDVSDDVMQRLRPQIVRQLIDEKLRMQEMLDRHINVPIQQIGDAIAGIEQRNGMPQNALRNKLAEDGVSLTTLIDQIRVQIGWSQVLRQETAEHGRITASEIEQRMAALKREDGKPEYMISEIFVPVEDPRHTENELKFTETIIQELRAGAPFPIVAAQFSQGQSALDGGMMGWTQEDGLDPQVVDVARKMPDGAISNPIRVAGGYVIATIAERRTVGHQMATILTIRQVFFPFDAPLDPENPTDQQKATLDTATAFANEAKNCDQMEAENKNLGEKHPSDPGELMLNHLNPQMREILEPLGPGKTSKPLVSSEGILVLMVCTRDERNIAIQTPSQIADHLMNERVEQTSRQLNRDLQRRAIIDMRSKT</sequence>
<evidence type="ECO:0000256" key="3">
    <source>
        <dbReference type="ARBA" id="ARBA00022764"/>
    </source>
</evidence>
<evidence type="ECO:0000313" key="11">
    <source>
        <dbReference type="EMBL" id="KON66369.1"/>
    </source>
</evidence>
<comment type="caution">
    <text evidence="11">The sequence shown here is derived from an EMBL/GenBank/DDBJ whole genome shotgun (WGS) entry which is preliminary data.</text>
</comment>
<dbReference type="STRING" id="33995.KOEU_03420"/>
<keyword evidence="3" id="KW-0574">Periplasm</keyword>
<dbReference type="Pfam" id="PF09312">
    <property type="entry name" value="SurA_N"/>
    <property type="match status" value="1"/>
</dbReference>
<dbReference type="InterPro" id="IPR000297">
    <property type="entry name" value="PPIase_PpiC"/>
</dbReference>
<accession>A0A0M0EM86</accession>
<dbReference type="GO" id="GO:0003755">
    <property type="term" value="F:peptidyl-prolyl cis-trans isomerase activity"/>
    <property type="evidence" value="ECO:0007669"/>
    <property type="project" value="UniProtKB-KW"/>
</dbReference>
<dbReference type="Gene3D" id="1.10.4030.10">
    <property type="entry name" value="Porin chaperone SurA, peptide-binding domain"/>
    <property type="match status" value="1"/>
</dbReference>
<reference evidence="11" key="1">
    <citation type="submission" date="2015-08" db="EMBL/GenBank/DDBJ databases">
        <title>Draft genome sequence of Komagataeibacter europaeus CECT 8546 a cellulose producer strain from vinegar produced by the traditional method.</title>
        <authorList>
            <person name="Poehlein A."/>
            <person name="Valera M.J."/>
            <person name="Haack F.S."/>
            <person name="Mas A."/>
            <person name="Daniel R."/>
            <person name="Streit W.R."/>
            <person name="Mateo E."/>
        </authorList>
    </citation>
    <scope>NUCLEOTIDE SEQUENCE [LARGE SCALE GENOMIC DNA]</scope>
    <source>
        <strain evidence="11">CECT 8546</strain>
    </source>
</reference>
<dbReference type="EMBL" id="LHUQ01000001">
    <property type="protein sequence ID" value="KON66369.1"/>
    <property type="molecule type" value="Genomic_DNA"/>
</dbReference>
<dbReference type="InterPro" id="IPR050280">
    <property type="entry name" value="OMP_Chaperone_SurA"/>
</dbReference>
<dbReference type="AlphaFoldDB" id="A0A0M0EM86"/>
<keyword evidence="4 9" id="KW-0697">Rotamase</keyword>
<keyword evidence="12" id="KW-1185">Reference proteome</keyword>
<proteinExistence type="predicted"/>
<dbReference type="SUPFAM" id="SSF109998">
    <property type="entry name" value="Triger factor/SurA peptide-binding domain-like"/>
    <property type="match status" value="1"/>
</dbReference>